<accession>A0A9D8L0X2</accession>
<proteinExistence type="predicted"/>
<dbReference type="Gene3D" id="3.30.700.10">
    <property type="entry name" value="Glycoprotein, Type 4 Pilin"/>
    <property type="match status" value="1"/>
</dbReference>
<dbReference type="EMBL" id="JAFKMG010000639">
    <property type="protein sequence ID" value="MBN8799071.1"/>
    <property type="molecule type" value="Genomic_DNA"/>
</dbReference>
<sequence length="262" mass="27009">MQPRHRPARLGPGTRSGFSLVELAVVVGVLGLLAMTALSAFDNLGQARRHNAARAHAEAARQALYAFALRNKRLPCPDLSANGDTGFEGSNGSCAASANVGWLPYASLGLDVPVRGERLRYGVHRGTTATDLVAPLRESADQPDLEYAGGFGSALSRMAAGTATAPLASQPHYVSDGTPTQCGSGGAGSRVVNPAFVLVAQVSARDGGTGDAGFDGANNRAFAQGNGKCVTPPDYPGDERYDDLVVAESATALLGWLMATAR</sequence>
<organism evidence="2 3">
    <name type="scientific">Stenotrophomonas nitritireducens</name>
    <dbReference type="NCBI Taxonomy" id="83617"/>
    <lineage>
        <taxon>Bacteria</taxon>
        <taxon>Pseudomonadati</taxon>
        <taxon>Pseudomonadota</taxon>
        <taxon>Gammaproteobacteria</taxon>
        <taxon>Lysobacterales</taxon>
        <taxon>Lysobacteraceae</taxon>
        <taxon>Stenotrophomonas</taxon>
    </lineage>
</organism>
<dbReference type="AlphaFoldDB" id="A0A9D8L0X2"/>
<dbReference type="NCBIfam" id="TIGR02532">
    <property type="entry name" value="IV_pilin_GFxxxE"/>
    <property type="match status" value="1"/>
</dbReference>
<dbReference type="Proteomes" id="UP000664815">
    <property type="component" value="Unassembled WGS sequence"/>
</dbReference>
<evidence type="ECO:0000313" key="3">
    <source>
        <dbReference type="Proteomes" id="UP000664815"/>
    </source>
</evidence>
<comment type="caution">
    <text evidence="2">The sequence shown here is derived from an EMBL/GenBank/DDBJ whole genome shotgun (WGS) entry which is preliminary data.</text>
</comment>
<reference evidence="2" key="1">
    <citation type="submission" date="2021-02" db="EMBL/GenBank/DDBJ databases">
        <title>Thiocyanate and organic carbon inputs drive convergent selection for specific autotrophic Afipia and Thiobacillus strains within complex microbiomes.</title>
        <authorList>
            <person name="Huddy R.J."/>
            <person name="Sachdeva R."/>
            <person name="Kadzinga F."/>
            <person name="Kantor R.S."/>
            <person name="Harrison S.T.L."/>
            <person name="Banfield J.F."/>
        </authorList>
    </citation>
    <scope>NUCLEOTIDE SEQUENCE</scope>
    <source>
        <strain evidence="2">SCN18_10_11_15_R1_P_69_7</strain>
    </source>
</reference>
<keyword evidence="1" id="KW-0812">Transmembrane</keyword>
<dbReference type="InterPro" id="IPR045584">
    <property type="entry name" value="Pilin-like"/>
</dbReference>
<keyword evidence="1" id="KW-1133">Transmembrane helix</keyword>
<gene>
    <name evidence="2" type="ORF">J0H45_06900</name>
</gene>
<feature type="transmembrane region" description="Helical" evidence="1">
    <location>
        <begin position="20"/>
        <end position="41"/>
    </location>
</feature>
<name>A0A9D8L0X2_9GAMM</name>
<dbReference type="PROSITE" id="PS00409">
    <property type="entry name" value="PROKAR_NTER_METHYL"/>
    <property type="match status" value="1"/>
</dbReference>
<evidence type="ECO:0000256" key="1">
    <source>
        <dbReference type="SAM" id="Phobius"/>
    </source>
</evidence>
<evidence type="ECO:0000313" key="2">
    <source>
        <dbReference type="EMBL" id="MBN8799071.1"/>
    </source>
</evidence>
<dbReference type="InterPro" id="IPR012902">
    <property type="entry name" value="N_methyl_site"/>
</dbReference>
<dbReference type="SUPFAM" id="SSF54523">
    <property type="entry name" value="Pili subunits"/>
    <property type="match status" value="1"/>
</dbReference>
<keyword evidence="1" id="KW-0472">Membrane</keyword>
<protein>
    <submittedName>
        <fullName evidence="2">Prepilin-type N-terminal cleavage/methylation domain-containing protein</fullName>
    </submittedName>
</protein>